<keyword evidence="1" id="KW-0175">Coiled coil</keyword>
<protein>
    <recommendedName>
        <fullName evidence="4">Tetratricopeptide repeat protein</fullName>
    </recommendedName>
</protein>
<reference evidence="2 3" key="1">
    <citation type="submission" date="2012-09" db="EMBL/GenBank/DDBJ databases">
        <title>Genome Sequence of alkane-degrading Bacterium Alcanivorax sp. 19-m-6.</title>
        <authorList>
            <person name="Lai Q."/>
            <person name="Shao Z."/>
        </authorList>
    </citation>
    <scope>NUCLEOTIDE SEQUENCE [LARGE SCALE GENOMIC DNA]</scope>
    <source>
        <strain evidence="2 3">19-m-6</strain>
    </source>
</reference>
<keyword evidence="3" id="KW-1185">Reference proteome</keyword>
<evidence type="ECO:0000313" key="3">
    <source>
        <dbReference type="Proteomes" id="UP000029444"/>
    </source>
</evidence>
<evidence type="ECO:0000256" key="1">
    <source>
        <dbReference type="SAM" id="Coils"/>
    </source>
</evidence>
<comment type="caution">
    <text evidence="2">The sequence shown here is derived from an EMBL/GenBank/DDBJ whole genome shotgun (WGS) entry which is preliminary data.</text>
</comment>
<name>A0A095TTC2_9GAMM</name>
<accession>A0A095TTC2</accession>
<organism evidence="2 3">
    <name type="scientific">Alcanivorax nanhaiticus</name>
    <dbReference type="NCBI Taxonomy" id="1177154"/>
    <lineage>
        <taxon>Bacteria</taxon>
        <taxon>Pseudomonadati</taxon>
        <taxon>Pseudomonadota</taxon>
        <taxon>Gammaproteobacteria</taxon>
        <taxon>Oceanospirillales</taxon>
        <taxon>Alcanivoracaceae</taxon>
        <taxon>Alcanivorax</taxon>
    </lineage>
</organism>
<feature type="coiled-coil region" evidence="1">
    <location>
        <begin position="269"/>
        <end position="353"/>
    </location>
</feature>
<proteinExistence type="predicted"/>
<dbReference type="Proteomes" id="UP000029444">
    <property type="component" value="Unassembled WGS sequence"/>
</dbReference>
<evidence type="ECO:0008006" key="4">
    <source>
        <dbReference type="Google" id="ProtNLM"/>
    </source>
</evidence>
<dbReference type="SUPFAM" id="SSF48452">
    <property type="entry name" value="TPR-like"/>
    <property type="match status" value="1"/>
</dbReference>
<evidence type="ECO:0000313" key="2">
    <source>
        <dbReference type="EMBL" id="KGD65613.1"/>
    </source>
</evidence>
<dbReference type="RefSeq" id="WP_231552624.1">
    <property type="nucleotide sequence ID" value="NZ_ARXV01000003.1"/>
</dbReference>
<dbReference type="Pfam" id="PF14559">
    <property type="entry name" value="TPR_19"/>
    <property type="match status" value="1"/>
</dbReference>
<dbReference type="PATRIC" id="fig|1177154.3.peg.844"/>
<sequence length="399" mass="43569">MDANRLPVKSLMIALLISAGGYSHGTTCQEGDRNSVTLQSADQNLVSLLDQPAVDQQAPVLLQYNTTTEGINKPILGNYARLRLAALALQDGDTAFARQQLTQIEQNSPAAVDAALLLAESYRKDGDGERARAWFLRIAARFPGNPRAVSGLVLAGDDWRKQGATAQALPVYNLALTKATENMKALNELENNPDRLYRALTNSVAGNSTTVMDQLVLALVRDSDSNVLDSTRQLIGAKNQLRCLQAAEKTLDAAIEHASARDLSNGAFRRAAEIEKKATEQEIADLERVLANAPKMAELQQRLDDARERLSRLDSRLASLGSTALPPELQQRKQQMEADKMALDKSIQAARDQVRSALQAELPVLKRYYRNLAGEAQLGIAQLLQNSEGRTQSSLVGYK</sequence>
<dbReference type="AlphaFoldDB" id="A0A095TTC2"/>
<gene>
    <name evidence="2" type="ORF">Y5S_00837</name>
</gene>
<dbReference type="EMBL" id="ARXV01000003">
    <property type="protein sequence ID" value="KGD65613.1"/>
    <property type="molecule type" value="Genomic_DNA"/>
</dbReference>
<dbReference type="Gene3D" id="1.25.40.10">
    <property type="entry name" value="Tetratricopeptide repeat domain"/>
    <property type="match status" value="1"/>
</dbReference>
<dbReference type="InterPro" id="IPR011990">
    <property type="entry name" value="TPR-like_helical_dom_sf"/>
</dbReference>